<evidence type="ECO:0000256" key="2">
    <source>
        <dbReference type="ARBA" id="ARBA00022801"/>
    </source>
</evidence>
<evidence type="ECO:0000259" key="3">
    <source>
        <dbReference type="PROSITE" id="PS50263"/>
    </source>
</evidence>
<protein>
    <recommendedName>
        <fullName evidence="3">CN hydrolase domain-containing protein</fullName>
    </recommendedName>
</protein>
<dbReference type="Pfam" id="PF19018">
    <property type="entry name" value="Vanin_C"/>
    <property type="match status" value="1"/>
</dbReference>
<dbReference type="PANTHER" id="PTHR10609:SF14">
    <property type="entry name" value="BIOTINIDASE"/>
    <property type="match status" value="1"/>
</dbReference>
<dbReference type="AlphaFoldDB" id="A0A1Y1KBJ4"/>
<sequence length="471" mass="51916">MYLKYIEEAALQGVDIIVFPEDGLTGWMLDDKYIPTFATEVPDSDSGVSPCIDRNGSYANYLINLSCACKRNKIYAVVNIIEVAHGSDGDKIYHNTNIALNRAGVVIAKYRKINLYDEVFYKPGEHVLSTFTTDFGVTFGMFICFDVVFQSPGLDILKNTEVTDIVYSTAWFARLPFYTANSVQHGYAKLHGLNFLAAGLNDPKTGTGGSGIYLADGGILTVYITGKEESKLIIANVPKIKSRVDLSNTCQHAGADSVNSHSSDVHLFFTNTTDLSNYTVQSLDLNDLEVSETVCAKNSEFCCTFNATMKKYSPLPNYSYKLIAYSGVSAISTTKTIGLKQCALVACSEDNIASCGQRNKGFPSGIYFEHISVTGTFNTHDAVYMPSTVTYDLLPTNRYVYCRKVSGNQEEVSMYTTQKLDSLLTFGIFGRTFKYDDHTPGIITDAASRSGHISYMACLLILFCSNCLWII</sequence>
<evidence type="ECO:0000313" key="4">
    <source>
        <dbReference type="EMBL" id="JAV57530.1"/>
    </source>
</evidence>
<dbReference type="InterPro" id="IPR043957">
    <property type="entry name" value="Vanin_C"/>
</dbReference>
<dbReference type="PANTHER" id="PTHR10609">
    <property type="entry name" value="BIOTINIDASE-RELATED"/>
    <property type="match status" value="1"/>
</dbReference>
<keyword evidence="2" id="KW-0378">Hydrolase</keyword>
<organism evidence="4">
    <name type="scientific">Photinus pyralis</name>
    <name type="common">Common eastern firefly</name>
    <name type="synonym">Lampyris pyralis</name>
    <dbReference type="NCBI Taxonomy" id="7054"/>
    <lineage>
        <taxon>Eukaryota</taxon>
        <taxon>Metazoa</taxon>
        <taxon>Ecdysozoa</taxon>
        <taxon>Arthropoda</taxon>
        <taxon>Hexapoda</taxon>
        <taxon>Insecta</taxon>
        <taxon>Pterygota</taxon>
        <taxon>Neoptera</taxon>
        <taxon>Endopterygota</taxon>
        <taxon>Coleoptera</taxon>
        <taxon>Polyphaga</taxon>
        <taxon>Elateriformia</taxon>
        <taxon>Elateroidea</taxon>
        <taxon>Lampyridae</taxon>
        <taxon>Lampyrinae</taxon>
        <taxon>Photinus</taxon>
    </lineage>
</organism>
<dbReference type="GO" id="GO:0016787">
    <property type="term" value="F:hydrolase activity"/>
    <property type="evidence" value="ECO:0007669"/>
    <property type="project" value="UniProtKB-KW"/>
</dbReference>
<dbReference type="InterPro" id="IPR036526">
    <property type="entry name" value="C-N_Hydrolase_sf"/>
</dbReference>
<dbReference type="InterPro" id="IPR040154">
    <property type="entry name" value="Biotinidase/VNN"/>
</dbReference>
<name>A0A1Y1KBJ4_PHOPY</name>
<dbReference type="PROSITE" id="PS50263">
    <property type="entry name" value="CN_HYDROLASE"/>
    <property type="match status" value="1"/>
</dbReference>
<dbReference type="Gene3D" id="3.60.110.10">
    <property type="entry name" value="Carbon-nitrogen hydrolase"/>
    <property type="match status" value="1"/>
</dbReference>
<dbReference type="Pfam" id="PF00795">
    <property type="entry name" value="CN_hydrolase"/>
    <property type="match status" value="1"/>
</dbReference>
<feature type="domain" description="CN hydrolase" evidence="3">
    <location>
        <begin position="1"/>
        <end position="239"/>
    </location>
</feature>
<reference evidence="4" key="1">
    <citation type="journal article" date="2016" name="Sci. Rep.">
        <title>Molecular characterization of firefly nuptial gifts: a multi-omics approach sheds light on postcopulatory sexual selection.</title>
        <authorList>
            <person name="Al-Wathiqui N."/>
            <person name="Fallon T.R."/>
            <person name="South A."/>
            <person name="Weng J.K."/>
            <person name="Lewis S.M."/>
        </authorList>
    </citation>
    <scope>NUCLEOTIDE SEQUENCE</scope>
</reference>
<dbReference type="EMBL" id="GEZM01089352">
    <property type="protein sequence ID" value="JAV57530.1"/>
    <property type="molecule type" value="Transcribed_RNA"/>
</dbReference>
<comment type="similarity">
    <text evidence="1">Belongs to the carbon-nitrogen hydrolase superfamily. BTD/VNN family.</text>
</comment>
<accession>A0A1Y1KBJ4</accession>
<evidence type="ECO:0000256" key="1">
    <source>
        <dbReference type="ARBA" id="ARBA00008225"/>
    </source>
</evidence>
<proteinExistence type="inferred from homology"/>
<dbReference type="InterPro" id="IPR003010">
    <property type="entry name" value="C-N_Hydrolase"/>
</dbReference>
<dbReference type="SUPFAM" id="SSF56317">
    <property type="entry name" value="Carbon-nitrogen hydrolase"/>
    <property type="match status" value="1"/>
</dbReference>